<evidence type="ECO:0000313" key="1">
    <source>
        <dbReference type="EMBL" id="GGY39852.1"/>
    </source>
</evidence>
<name>A0ABQ3AAZ6_9ACTN</name>
<organism evidence="1 2">
    <name type="scientific">Streptomyces xanthochromogenes</name>
    <dbReference type="NCBI Taxonomy" id="67384"/>
    <lineage>
        <taxon>Bacteria</taxon>
        <taxon>Bacillati</taxon>
        <taxon>Actinomycetota</taxon>
        <taxon>Actinomycetes</taxon>
        <taxon>Kitasatosporales</taxon>
        <taxon>Streptomycetaceae</taxon>
        <taxon>Streptomyces</taxon>
    </lineage>
</organism>
<comment type="caution">
    <text evidence="1">The sequence shown here is derived from an EMBL/GenBank/DDBJ whole genome shotgun (WGS) entry which is preliminary data.</text>
</comment>
<dbReference type="EMBL" id="BMUU01000006">
    <property type="protein sequence ID" value="GGY39852.1"/>
    <property type="molecule type" value="Genomic_DNA"/>
</dbReference>
<gene>
    <name evidence="1" type="ORF">GCM10010326_37240</name>
</gene>
<dbReference type="SUPFAM" id="SSF47336">
    <property type="entry name" value="ACP-like"/>
    <property type="match status" value="1"/>
</dbReference>
<sequence>MAETGEPVISKDDIRAILAENAGLGPPEELPDDAELVIDSFTLVLLQHELEERHGIVIDPHFEDMTLFTSINGIHKYVTAVLHEK</sequence>
<evidence type="ECO:0000313" key="2">
    <source>
        <dbReference type="Proteomes" id="UP000600946"/>
    </source>
</evidence>
<dbReference type="Gene3D" id="1.10.1200.10">
    <property type="entry name" value="ACP-like"/>
    <property type="match status" value="1"/>
</dbReference>
<protein>
    <recommendedName>
        <fullName evidence="3">Carrier domain-containing protein</fullName>
    </recommendedName>
</protein>
<dbReference type="Proteomes" id="UP000600946">
    <property type="component" value="Unassembled WGS sequence"/>
</dbReference>
<keyword evidence="2" id="KW-1185">Reference proteome</keyword>
<accession>A0ABQ3AAZ6</accession>
<evidence type="ECO:0008006" key="3">
    <source>
        <dbReference type="Google" id="ProtNLM"/>
    </source>
</evidence>
<reference evidence="2" key="1">
    <citation type="journal article" date="2019" name="Int. J. Syst. Evol. Microbiol.">
        <title>The Global Catalogue of Microorganisms (GCM) 10K type strain sequencing project: providing services to taxonomists for standard genome sequencing and annotation.</title>
        <authorList>
            <consortium name="The Broad Institute Genomics Platform"/>
            <consortium name="The Broad Institute Genome Sequencing Center for Infectious Disease"/>
            <person name="Wu L."/>
            <person name="Ma J."/>
        </authorList>
    </citation>
    <scope>NUCLEOTIDE SEQUENCE [LARGE SCALE GENOMIC DNA]</scope>
    <source>
        <strain evidence="2">JCM 4594</strain>
    </source>
</reference>
<dbReference type="InterPro" id="IPR036736">
    <property type="entry name" value="ACP-like_sf"/>
</dbReference>
<proteinExistence type="predicted"/>